<evidence type="ECO:0000256" key="2">
    <source>
        <dbReference type="SAM" id="Phobius"/>
    </source>
</evidence>
<keyword evidence="2" id="KW-0472">Membrane</keyword>
<gene>
    <name evidence="3" type="ORF">APICC_00277</name>
</gene>
<evidence type="ECO:0000313" key="3">
    <source>
        <dbReference type="EMBL" id="PBC33780.1"/>
    </source>
</evidence>
<evidence type="ECO:0000313" key="4">
    <source>
        <dbReference type="Proteomes" id="UP000242457"/>
    </source>
</evidence>
<evidence type="ECO:0000256" key="1">
    <source>
        <dbReference type="SAM" id="MobiDB-lite"/>
    </source>
</evidence>
<dbReference type="AlphaFoldDB" id="A0A2A3EQ18"/>
<keyword evidence="4" id="KW-1185">Reference proteome</keyword>
<reference evidence="3 4" key="1">
    <citation type="submission" date="2014-07" db="EMBL/GenBank/DDBJ databases">
        <title>Genomic and transcriptomic analysis on Apis cerana provide comprehensive insights into honey bee biology.</title>
        <authorList>
            <person name="Diao Q."/>
            <person name="Sun L."/>
            <person name="Zheng H."/>
            <person name="Zheng H."/>
            <person name="Xu S."/>
            <person name="Wang S."/>
            <person name="Zeng Z."/>
            <person name="Hu F."/>
            <person name="Su S."/>
            <person name="Wu J."/>
        </authorList>
    </citation>
    <scope>NUCLEOTIDE SEQUENCE [LARGE SCALE GENOMIC DNA]</scope>
    <source>
        <tissue evidence="3">Pupae without intestine</tissue>
    </source>
</reference>
<dbReference type="EMBL" id="KZ288195">
    <property type="protein sequence ID" value="PBC33780.1"/>
    <property type="molecule type" value="Genomic_DNA"/>
</dbReference>
<sequence>MAENEEKENLKNLGRHKRHINNISNDTKYKVGMNRIKNTKLDLVKKESNIETQMSVVTNPINSLKQSKSKTFTKSLYSRSLDKEKHLDDAQTIIDKKITDNRHLERKPPKKMFNSSSNQYKQSISRQKHRNNQQPVWKPGGAVKFPNTSNSATMLKFRPMIHIKEKTNLDKEEKQQKRGANDCKKKPSKIHSTKDIVSNMDNFKMIKGRSTTSLKISPRTKIRGKISRPLSKTYESLEGNKSLCDMINQKIMKDSKVLKVLEEIIKDAKKKENKNSDNETNTVPFKQSCELIAVKEEMKINEEEPTRDIDSEIYKKNKLNVNEGFQENLKMPESIPENYSVPIISKNFIPVPNTNVEDVIDNVELNGNFENFQSKIKSNFASENNANCVVNFTSSSVDTDKLEVSKLYETCPTSNFSSVVSHDKIKENENFKENNVSQTCILDCNEKQEKHDTSDSNILINKPSYIKKEKTKVGSHTMSLVMLKEFLCNQGIDVNLVNKAEKYLKNKQRICKGLKKKSISFADVPSSIEYNCYFKTSSKKENNSQEILENDMKKINDDIVENKKDLNEISLLPSLEIKDNKHNCHFKTSLKKENNSEMLEKNIIEKIDDNIVQNKKVLNEISLPSSLETKDIEHNCHFKANLKKENNLEEKLAKDIEKMDDNIIEDKKILNKISLLSLLKTMKDVATDTLKDNNNAYSQTSVFCKTSKSLQTILENNLAMMKLQAMETQTEREQKNAFSMMDLFPVIDNSTETEEFSYIIKSVNSKNENDLSEEDLKIENNNDLSKKYYKENFRNISTKLIEELKPTNIESIENIKVIKSDKNSSKECSQMFQQLLDQIHEECDESLSDYKKDELLNESEESSTSTGSSKNCIFDNNKIKKEKEDENQSVVKVISSGIIAAFQVAAIRARNIYRSIRIYKRKLRENARKLKKESKHRKKINEIYKSSESGSKSVLRSNSLTNIIMQKRNDKKNGIIELFKNLKQTEITSPLSETSFDSHSESENNSFRSVKISSSDIFPNEMNFENIELRNSEESTNNLVTKNMSFKSVKMSSLNIFSDEINFKNDLENPKESYNSIALKDIRSLMEFLVNKTGDIEFERIECVQKISNNSMCKTKSLEDMRIESLKRKKEFRMFSTENLLVLIYSMLCIFVFWCLNFTITCDIFL</sequence>
<proteinExistence type="predicted"/>
<feature type="compositionally biased region" description="Basic and acidic residues" evidence="1">
    <location>
        <begin position="166"/>
        <end position="185"/>
    </location>
</feature>
<feature type="compositionally biased region" description="Polar residues" evidence="1">
    <location>
        <begin position="113"/>
        <end position="125"/>
    </location>
</feature>
<keyword evidence="2" id="KW-0812">Transmembrane</keyword>
<dbReference type="OrthoDB" id="7605575at2759"/>
<feature type="transmembrane region" description="Helical" evidence="2">
    <location>
        <begin position="1140"/>
        <end position="1160"/>
    </location>
</feature>
<keyword evidence="2" id="KW-1133">Transmembrane helix</keyword>
<dbReference type="Proteomes" id="UP000242457">
    <property type="component" value="Unassembled WGS sequence"/>
</dbReference>
<protein>
    <submittedName>
        <fullName evidence="3">Uncharacterized protein</fullName>
    </submittedName>
</protein>
<organism evidence="3 4">
    <name type="scientific">Apis cerana cerana</name>
    <name type="common">Oriental honeybee</name>
    <dbReference type="NCBI Taxonomy" id="94128"/>
    <lineage>
        <taxon>Eukaryota</taxon>
        <taxon>Metazoa</taxon>
        <taxon>Ecdysozoa</taxon>
        <taxon>Arthropoda</taxon>
        <taxon>Hexapoda</taxon>
        <taxon>Insecta</taxon>
        <taxon>Pterygota</taxon>
        <taxon>Neoptera</taxon>
        <taxon>Endopterygota</taxon>
        <taxon>Hymenoptera</taxon>
        <taxon>Apocrita</taxon>
        <taxon>Aculeata</taxon>
        <taxon>Apoidea</taxon>
        <taxon>Anthophila</taxon>
        <taxon>Apidae</taxon>
        <taxon>Apis</taxon>
    </lineage>
</organism>
<name>A0A2A3EQ18_APICC</name>
<feature type="region of interest" description="Disordered" evidence="1">
    <location>
        <begin position="166"/>
        <end position="193"/>
    </location>
</feature>
<feature type="region of interest" description="Disordered" evidence="1">
    <location>
        <begin position="98"/>
        <end position="151"/>
    </location>
</feature>
<accession>A0A2A3EQ18</accession>
<feature type="compositionally biased region" description="Basic and acidic residues" evidence="1">
    <location>
        <begin position="98"/>
        <end position="107"/>
    </location>
</feature>